<keyword evidence="4" id="KW-0547">Nucleotide-binding</keyword>
<dbReference type="InterPro" id="IPR029057">
    <property type="entry name" value="PRTase-like"/>
</dbReference>
<gene>
    <name evidence="9" type="primary">prsA_1</name>
    <name evidence="9" type="ORF">GCM10010862_38540</name>
</gene>
<dbReference type="EMBL" id="BSNS01000020">
    <property type="protein sequence ID" value="GLQ56595.1"/>
    <property type="molecule type" value="Genomic_DNA"/>
</dbReference>
<comment type="caution">
    <text evidence="9">The sequence shown here is derived from an EMBL/GenBank/DDBJ whole genome shotgun (WGS) entry which is preliminary data.</text>
</comment>
<proteinExistence type="predicted"/>
<evidence type="ECO:0000313" key="10">
    <source>
        <dbReference type="Proteomes" id="UP001156691"/>
    </source>
</evidence>
<evidence type="ECO:0000256" key="2">
    <source>
        <dbReference type="ARBA" id="ARBA00022679"/>
    </source>
</evidence>
<dbReference type="NCBIfam" id="TIGR01251">
    <property type="entry name" value="ribP_PPkin"/>
    <property type="match status" value="1"/>
</dbReference>
<protein>
    <recommendedName>
        <fullName evidence="1">ribose-phosphate diphosphokinase</fullName>
        <ecNumber evidence="1">2.7.6.1</ecNumber>
    </recommendedName>
</protein>
<accession>A0ABQ5W9I3</accession>
<dbReference type="Pfam" id="PF14572">
    <property type="entry name" value="Pribosyl_synth"/>
    <property type="match status" value="1"/>
</dbReference>
<keyword evidence="6" id="KW-0067">ATP-binding</keyword>
<dbReference type="Gene3D" id="3.40.50.2020">
    <property type="match status" value="2"/>
</dbReference>
<dbReference type="InterPro" id="IPR005946">
    <property type="entry name" value="Rib-P_diPkinase"/>
</dbReference>
<evidence type="ECO:0000256" key="5">
    <source>
        <dbReference type="ARBA" id="ARBA00022777"/>
    </source>
</evidence>
<evidence type="ECO:0000256" key="4">
    <source>
        <dbReference type="ARBA" id="ARBA00022741"/>
    </source>
</evidence>
<keyword evidence="5" id="KW-0418">Kinase</keyword>
<keyword evidence="2" id="KW-0808">Transferase</keyword>
<evidence type="ECO:0000256" key="7">
    <source>
        <dbReference type="ARBA" id="ARBA00049535"/>
    </source>
</evidence>
<sequence>MRLFALGGQSALADAVAASIGIELDPLEEREFPDGEHKSRPLVSVRKQDVYVVAGLHGRGGRTAGDRLLRLLFFMATCRENGADRVTAVVPYLPFMRKERQTKPRDPVTSRYVAELFEAVGTSMVVTLEVHNPAAFQNAFRCPTTHLDAHHLLARRMKEIATGGAVVLSPDSGGMHRANLVRDALQREAGAEIGMAMMEKHRSLDILSGNLFAGEVHGADVFIVDDIIATGGTILRAAEACRERGANRVFALATHGLFSPEAGQLFEQGRLDGVIVTDSTAPFSLPAGATDRLEVLGCGPLLGQAIARLHGGGSINRLLNPQG</sequence>
<dbReference type="RefSeq" id="WP_284341987.1">
    <property type="nucleotide sequence ID" value="NZ_BSNS01000020.1"/>
</dbReference>
<organism evidence="9 10">
    <name type="scientific">Devosia nitrariae</name>
    <dbReference type="NCBI Taxonomy" id="2071872"/>
    <lineage>
        <taxon>Bacteria</taxon>
        <taxon>Pseudomonadati</taxon>
        <taxon>Pseudomonadota</taxon>
        <taxon>Alphaproteobacteria</taxon>
        <taxon>Hyphomicrobiales</taxon>
        <taxon>Devosiaceae</taxon>
        <taxon>Devosia</taxon>
    </lineage>
</organism>
<dbReference type="Pfam" id="PF13793">
    <property type="entry name" value="Pribosyltran_N"/>
    <property type="match status" value="1"/>
</dbReference>
<dbReference type="Proteomes" id="UP001156691">
    <property type="component" value="Unassembled WGS sequence"/>
</dbReference>
<keyword evidence="3" id="KW-0545">Nucleotide biosynthesis</keyword>
<dbReference type="InterPro" id="IPR029099">
    <property type="entry name" value="Pribosyltran_N"/>
</dbReference>
<evidence type="ECO:0000256" key="3">
    <source>
        <dbReference type="ARBA" id="ARBA00022727"/>
    </source>
</evidence>
<comment type="catalytic activity">
    <reaction evidence="7">
        <text>D-ribose 5-phosphate + ATP = 5-phospho-alpha-D-ribose 1-diphosphate + AMP + H(+)</text>
        <dbReference type="Rhea" id="RHEA:15609"/>
        <dbReference type="ChEBI" id="CHEBI:15378"/>
        <dbReference type="ChEBI" id="CHEBI:30616"/>
        <dbReference type="ChEBI" id="CHEBI:58017"/>
        <dbReference type="ChEBI" id="CHEBI:78346"/>
        <dbReference type="ChEBI" id="CHEBI:456215"/>
        <dbReference type="EC" id="2.7.6.1"/>
    </reaction>
</comment>
<dbReference type="EC" id="2.7.6.1" evidence="1"/>
<dbReference type="PANTHER" id="PTHR10210">
    <property type="entry name" value="RIBOSE-PHOSPHATE DIPHOSPHOKINASE FAMILY MEMBER"/>
    <property type="match status" value="1"/>
</dbReference>
<feature type="domain" description="Ribose-phosphate pyrophosphokinase N-terminal" evidence="8">
    <location>
        <begin position="1"/>
        <end position="121"/>
    </location>
</feature>
<dbReference type="SUPFAM" id="SSF53271">
    <property type="entry name" value="PRTase-like"/>
    <property type="match status" value="1"/>
</dbReference>
<evidence type="ECO:0000256" key="1">
    <source>
        <dbReference type="ARBA" id="ARBA00013247"/>
    </source>
</evidence>
<dbReference type="CDD" id="cd06223">
    <property type="entry name" value="PRTases_typeI"/>
    <property type="match status" value="1"/>
</dbReference>
<dbReference type="SMART" id="SM01400">
    <property type="entry name" value="Pribosyltran_N"/>
    <property type="match status" value="1"/>
</dbReference>
<reference evidence="10" key="1">
    <citation type="journal article" date="2019" name="Int. J. Syst. Evol. Microbiol.">
        <title>The Global Catalogue of Microorganisms (GCM) 10K type strain sequencing project: providing services to taxonomists for standard genome sequencing and annotation.</title>
        <authorList>
            <consortium name="The Broad Institute Genomics Platform"/>
            <consortium name="The Broad Institute Genome Sequencing Center for Infectious Disease"/>
            <person name="Wu L."/>
            <person name="Ma J."/>
        </authorList>
    </citation>
    <scope>NUCLEOTIDE SEQUENCE [LARGE SCALE GENOMIC DNA]</scope>
    <source>
        <strain evidence="10">NBRC 112416</strain>
    </source>
</reference>
<evidence type="ECO:0000313" key="9">
    <source>
        <dbReference type="EMBL" id="GLQ56595.1"/>
    </source>
</evidence>
<evidence type="ECO:0000256" key="6">
    <source>
        <dbReference type="ARBA" id="ARBA00022840"/>
    </source>
</evidence>
<dbReference type="PANTHER" id="PTHR10210:SF32">
    <property type="entry name" value="RIBOSE-PHOSPHATE PYROPHOSPHOKINASE 2"/>
    <property type="match status" value="1"/>
</dbReference>
<dbReference type="InterPro" id="IPR000836">
    <property type="entry name" value="PRTase_dom"/>
</dbReference>
<name>A0ABQ5W9I3_9HYPH</name>
<keyword evidence="10" id="KW-1185">Reference proteome</keyword>
<evidence type="ECO:0000259" key="8">
    <source>
        <dbReference type="Pfam" id="PF13793"/>
    </source>
</evidence>